<evidence type="ECO:0000313" key="5">
    <source>
        <dbReference type="Proteomes" id="UP000654075"/>
    </source>
</evidence>
<feature type="transmembrane region" description="Helical" evidence="1">
    <location>
        <begin position="55"/>
        <end position="76"/>
    </location>
</feature>
<feature type="transmembrane region" description="Helical" evidence="1">
    <location>
        <begin position="96"/>
        <end position="123"/>
    </location>
</feature>
<gene>
    <name evidence="2" type="ORF">PGLA1383_LOCUS44254</name>
    <name evidence="3" type="ORF">PGLA2088_LOCUS41420</name>
</gene>
<organism evidence="3 4">
    <name type="scientific">Polarella glacialis</name>
    <name type="common">Dinoflagellate</name>
    <dbReference type="NCBI Taxonomy" id="89957"/>
    <lineage>
        <taxon>Eukaryota</taxon>
        <taxon>Sar</taxon>
        <taxon>Alveolata</taxon>
        <taxon>Dinophyceae</taxon>
        <taxon>Suessiales</taxon>
        <taxon>Suessiaceae</taxon>
        <taxon>Polarella</taxon>
    </lineage>
</organism>
<protein>
    <submittedName>
        <fullName evidence="3">Uncharacterized protein</fullName>
    </submittedName>
</protein>
<name>A0A813LBC2_POLGL</name>
<keyword evidence="1" id="KW-1133">Transmembrane helix</keyword>
<keyword evidence="5" id="KW-1185">Reference proteome</keyword>
<dbReference type="AlphaFoldDB" id="A0A813LBC2"/>
<proteinExistence type="predicted"/>
<evidence type="ECO:0000313" key="2">
    <source>
        <dbReference type="EMBL" id="CAE8627498.1"/>
    </source>
</evidence>
<evidence type="ECO:0000313" key="3">
    <source>
        <dbReference type="EMBL" id="CAE8720599.1"/>
    </source>
</evidence>
<dbReference type="EMBL" id="CAJNNW010033833">
    <property type="protein sequence ID" value="CAE8720599.1"/>
    <property type="molecule type" value="Genomic_DNA"/>
</dbReference>
<dbReference type="Proteomes" id="UP000654075">
    <property type="component" value="Unassembled WGS sequence"/>
</dbReference>
<keyword evidence="1" id="KW-0472">Membrane</keyword>
<dbReference type="EMBL" id="CAJNNV010029194">
    <property type="protein sequence ID" value="CAE8627498.1"/>
    <property type="molecule type" value="Genomic_DNA"/>
</dbReference>
<evidence type="ECO:0000313" key="4">
    <source>
        <dbReference type="Proteomes" id="UP000626109"/>
    </source>
</evidence>
<sequence length="156" mass="16780">MRAIQPSTPHVLQLPWSVPAAAKPHAHAGCSVATNVRFAAARSVVSALLFVERDWLADTHVLVCVVSLVLAMLLWSRHVSKDTLAYMHAGPTSQVVIIHAGGFWHVVMPVLCHAADVLMLVSVQKRALSNVRTNCPAGMLAARIRAFSNVLVTCCA</sequence>
<accession>A0A813LBC2</accession>
<evidence type="ECO:0000256" key="1">
    <source>
        <dbReference type="SAM" id="Phobius"/>
    </source>
</evidence>
<keyword evidence="1" id="KW-0812">Transmembrane</keyword>
<reference evidence="3" key="1">
    <citation type="submission" date="2021-02" db="EMBL/GenBank/DDBJ databases">
        <authorList>
            <person name="Dougan E. K."/>
            <person name="Rhodes N."/>
            <person name="Thang M."/>
            <person name="Chan C."/>
        </authorList>
    </citation>
    <scope>NUCLEOTIDE SEQUENCE</scope>
</reference>
<comment type="caution">
    <text evidence="3">The sequence shown here is derived from an EMBL/GenBank/DDBJ whole genome shotgun (WGS) entry which is preliminary data.</text>
</comment>
<dbReference type="Proteomes" id="UP000626109">
    <property type="component" value="Unassembled WGS sequence"/>
</dbReference>